<sequence>MSEICPGCEKRCYAAEWVNACGKKWHKLCLKCTHCNQLLQAGQFPDREGKPYCKTDYDRLFRVSGYGHGGVTDSFDPIQKVDAQTPEAVPPVTTFDKPVQSDEVTLFDKNCPKCGKAAFFSEKKIYNGRDWHKTCFCCFTCNKSLVSGQYSEKQGLIYCPRCYESKYGSKGFGFGGSVVLH</sequence>
<keyword evidence="6 9" id="KW-0440">LIM domain</keyword>
<evidence type="ECO:0000256" key="1">
    <source>
        <dbReference type="ARBA" id="ARBA00022481"/>
    </source>
</evidence>
<dbReference type="FunCoup" id="A0A152A375">
    <property type="interactions" value="3"/>
</dbReference>
<feature type="domain" description="LIM zinc-binding" evidence="10">
    <location>
        <begin position="3"/>
        <end position="63"/>
    </location>
</feature>
<evidence type="ECO:0000256" key="4">
    <source>
        <dbReference type="ARBA" id="ARBA00022833"/>
    </source>
</evidence>
<dbReference type="InParanoid" id="A0A152A375"/>
<gene>
    <name evidence="11" type="ORF">DLAC_02570</name>
</gene>
<evidence type="ECO:0000256" key="6">
    <source>
        <dbReference type="ARBA" id="ARBA00023038"/>
    </source>
</evidence>
<dbReference type="PROSITE" id="PS00478">
    <property type="entry name" value="LIM_DOMAIN_1"/>
    <property type="match status" value="2"/>
</dbReference>
<evidence type="ECO:0000256" key="2">
    <source>
        <dbReference type="ARBA" id="ARBA00022723"/>
    </source>
</evidence>
<dbReference type="Pfam" id="PF00412">
    <property type="entry name" value="LIM"/>
    <property type="match status" value="2"/>
</dbReference>
<evidence type="ECO:0000256" key="8">
    <source>
        <dbReference type="ARBA" id="ARBA00072537"/>
    </source>
</evidence>
<dbReference type="PANTHER" id="PTHR46074:SF5">
    <property type="entry name" value="LIM DOMAIN-CONTAINING PROTEIN C"/>
    <property type="match status" value="1"/>
</dbReference>
<organism evidence="11 12">
    <name type="scientific">Tieghemostelium lacteum</name>
    <name type="common">Slime mold</name>
    <name type="synonym">Dictyostelium lacteum</name>
    <dbReference type="NCBI Taxonomy" id="361077"/>
    <lineage>
        <taxon>Eukaryota</taxon>
        <taxon>Amoebozoa</taxon>
        <taxon>Evosea</taxon>
        <taxon>Eumycetozoa</taxon>
        <taxon>Dictyostelia</taxon>
        <taxon>Dictyosteliales</taxon>
        <taxon>Raperosteliaceae</taxon>
        <taxon>Tieghemostelium</taxon>
    </lineage>
</organism>
<feature type="domain" description="LIM zinc-binding" evidence="10">
    <location>
        <begin position="109"/>
        <end position="169"/>
    </location>
</feature>
<accession>A0A152A375</accession>
<dbReference type="Proteomes" id="UP000076078">
    <property type="component" value="Unassembled WGS sequence"/>
</dbReference>
<dbReference type="InterPro" id="IPR001781">
    <property type="entry name" value="Znf_LIM"/>
</dbReference>
<dbReference type="GO" id="GO:0046872">
    <property type="term" value="F:metal ion binding"/>
    <property type="evidence" value="ECO:0007669"/>
    <property type="project" value="UniProtKB-KW"/>
</dbReference>
<dbReference type="OrthoDB" id="8062037at2759"/>
<keyword evidence="5" id="KW-0007">Acetylation</keyword>
<comment type="caution">
    <text evidence="11">The sequence shown here is derived from an EMBL/GenBank/DDBJ whole genome shotgun (WGS) entry which is preliminary data.</text>
</comment>
<evidence type="ECO:0000256" key="5">
    <source>
        <dbReference type="ARBA" id="ARBA00022990"/>
    </source>
</evidence>
<dbReference type="PROSITE" id="PS50023">
    <property type="entry name" value="LIM_DOMAIN_2"/>
    <property type="match status" value="2"/>
</dbReference>
<protein>
    <recommendedName>
        <fullName evidence="8">Cysteine-rich protein 1</fullName>
    </recommendedName>
</protein>
<dbReference type="FunFam" id="2.10.110.10:FF:000001">
    <property type="entry name" value="Cysteine and glycine-rich protein 1"/>
    <property type="match status" value="1"/>
</dbReference>
<keyword evidence="12" id="KW-1185">Reference proteome</keyword>
<comment type="function">
    <text evidence="7">Seems to have a role in zinc absorption and may function as an intracellular zinc transport protein.</text>
</comment>
<keyword evidence="4 9" id="KW-0862">Zinc</keyword>
<evidence type="ECO:0000313" key="11">
    <source>
        <dbReference type="EMBL" id="KYR00555.1"/>
    </source>
</evidence>
<evidence type="ECO:0000256" key="9">
    <source>
        <dbReference type="PROSITE-ProRule" id="PRU00125"/>
    </source>
</evidence>
<reference evidence="11 12" key="1">
    <citation type="submission" date="2015-12" db="EMBL/GenBank/DDBJ databases">
        <title>Dictyostelia acquired genes for synthesis and detection of signals that induce cell-type specialization by lateral gene transfer from prokaryotes.</title>
        <authorList>
            <person name="Gloeckner G."/>
            <person name="Schaap P."/>
        </authorList>
    </citation>
    <scope>NUCLEOTIDE SEQUENCE [LARGE SCALE GENOMIC DNA]</scope>
    <source>
        <strain evidence="11 12">TK</strain>
    </source>
</reference>
<dbReference type="AlphaFoldDB" id="A0A152A375"/>
<dbReference type="SMART" id="SM00132">
    <property type="entry name" value="LIM"/>
    <property type="match status" value="2"/>
</dbReference>
<evidence type="ECO:0000256" key="3">
    <source>
        <dbReference type="ARBA" id="ARBA00022737"/>
    </source>
</evidence>
<evidence type="ECO:0000259" key="10">
    <source>
        <dbReference type="PROSITE" id="PS50023"/>
    </source>
</evidence>
<dbReference type="OMA" id="CKTDYDR"/>
<dbReference type="EMBL" id="LODT01000013">
    <property type="protein sequence ID" value="KYR00555.1"/>
    <property type="molecule type" value="Genomic_DNA"/>
</dbReference>
<evidence type="ECO:0000313" key="12">
    <source>
        <dbReference type="Proteomes" id="UP000076078"/>
    </source>
</evidence>
<evidence type="ECO:0000256" key="7">
    <source>
        <dbReference type="ARBA" id="ARBA00055254"/>
    </source>
</evidence>
<dbReference type="FunFam" id="2.10.110.10:FF:000054">
    <property type="entry name" value="Cysteine-rich protein 1"/>
    <property type="match status" value="1"/>
</dbReference>
<keyword evidence="1" id="KW-0488">Methylation</keyword>
<name>A0A152A375_TIELA</name>
<dbReference type="SUPFAM" id="SSF57716">
    <property type="entry name" value="Glucocorticoid receptor-like (DNA-binding domain)"/>
    <property type="match status" value="4"/>
</dbReference>
<proteinExistence type="predicted"/>
<keyword evidence="2 9" id="KW-0479">Metal-binding</keyword>
<dbReference type="PANTHER" id="PTHR46074">
    <property type="entry name" value="CYSTEINE-RICH PROTEIN CRIP FAMILY MEMBER"/>
    <property type="match status" value="1"/>
</dbReference>
<dbReference type="CDD" id="cd09401">
    <property type="entry name" value="LIM_TLP_like"/>
    <property type="match status" value="1"/>
</dbReference>
<keyword evidence="3" id="KW-0677">Repeat</keyword>
<dbReference type="Gene3D" id="2.10.110.10">
    <property type="entry name" value="Cysteine Rich Protein"/>
    <property type="match status" value="2"/>
</dbReference>